<protein>
    <submittedName>
        <fullName evidence="3">Uncharacterized protein</fullName>
    </submittedName>
</protein>
<keyword evidence="2" id="KW-1133">Transmembrane helix</keyword>
<gene>
    <name evidence="3" type="ORF">EBN03_07470</name>
</gene>
<name>A0A3M2L9G6_9NOCA</name>
<keyword evidence="2" id="KW-0812">Transmembrane</keyword>
<dbReference type="Proteomes" id="UP000279275">
    <property type="component" value="Unassembled WGS sequence"/>
</dbReference>
<feature type="region of interest" description="Disordered" evidence="1">
    <location>
        <begin position="61"/>
        <end position="105"/>
    </location>
</feature>
<evidence type="ECO:0000313" key="4">
    <source>
        <dbReference type="Proteomes" id="UP000279275"/>
    </source>
</evidence>
<dbReference type="AlphaFoldDB" id="A0A3M2L9G6"/>
<comment type="caution">
    <text evidence="3">The sequence shown here is derived from an EMBL/GenBank/DDBJ whole genome shotgun (WGS) entry which is preliminary data.</text>
</comment>
<dbReference type="EMBL" id="RFFH01000002">
    <property type="protein sequence ID" value="RMI34241.1"/>
    <property type="molecule type" value="Genomic_DNA"/>
</dbReference>
<sequence>MERLALNDRDTVGVSVVVVMGVSGVVTTVSVVVGSTVAVAVSTGPLVSAAVMGSAAGWPPSTGAEASVLPRSGTGWSPGVSPEGVEPSAGTPEASTGVTLDESESTALRVGAEASRSPVFFVCRAGPIVSTATRTIAVTTRMAAAADC</sequence>
<keyword evidence="4" id="KW-1185">Reference proteome</keyword>
<evidence type="ECO:0000313" key="3">
    <source>
        <dbReference type="EMBL" id="RMI34241.1"/>
    </source>
</evidence>
<proteinExistence type="predicted"/>
<keyword evidence="2" id="KW-0472">Membrane</keyword>
<dbReference type="RefSeq" id="WP_122187165.1">
    <property type="nucleotide sequence ID" value="NZ_RFFH01000002.1"/>
</dbReference>
<accession>A0A3M2L9G6</accession>
<reference evidence="3 4" key="1">
    <citation type="submission" date="2018-10" db="EMBL/GenBank/DDBJ databases">
        <title>Isolation from cow dung.</title>
        <authorList>
            <person name="Ling L."/>
        </authorList>
    </citation>
    <scope>NUCLEOTIDE SEQUENCE [LARGE SCALE GENOMIC DNA]</scope>
    <source>
        <strain evidence="3 4">NEAU-LL90</strain>
    </source>
</reference>
<feature type="transmembrane region" description="Helical" evidence="2">
    <location>
        <begin position="12"/>
        <end position="33"/>
    </location>
</feature>
<organism evidence="3 4">
    <name type="scientific">Nocardia stercoris</name>
    <dbReference type="NCBI Taxonomy" id="2483361"/>
    <lineage>
        <taxon>Bacteria</taxon>
        <taxon>Bacillati</taxon>
        <taxon>Actinomycetota</taxon>
        <taxon>Actinomycetes</taxon>
        <taxon>Mycobacteriales</taxon>
        <taxon>Nocardiaceae</taxon>
        <taxon>Nocardia</taxon>
    </lineage>
</organism>
<evidence type="ECO:0000256" key="1">
    <source>
        <dbReference type="SAM" id="MobiDB-lite"/>
    </source>
</evidence>
<evidence type="ECO:0000256" key="2">
    <source>
        <dbReference type="SAM" id="Phobius"/>
    </source>
</evidence>